<proteinExistence type="predicted"/>
<dbReference type="AlphaFoldDB" id="A0A8T0SB81"/>
<dbReference type="InterPro" id="IPR046527">
    <property type="entry name" value="PIR2-like_helical"/>
</dbReference>
<organism evidence="2 3">
    <name type="scientific">Panicum virgatum</name>
    <name type="common">Blackwell switchgrass</name>
    <dbReference type="NCBI Taxonomy" id="38727"/>
    <lineage>
        <taxon>Eukaryota</taxon>
        <taxon>Viridiplantae</taxon>
        <taxon>Streptophyta</taxon>
        <taxon>Embryophyta</taxon>
        <taxon>Tracheophyta</taxon>
        <taxon>Spermatophyta</taxon>
        <taxon>Magnoliopsida</taxon>
        <taxon>Liliopsida</taxon>
        <taxon>Poales</taxon>
        <taxon>Poaceae</taxon>
        <taxon>PACMAD clade</taxon>
        <taxon>Panicoideae</taxon>
        <taxon>Panicodae</taxon>
        <taxon>Paniceae</taxon>
        <taxon>Panicinae</taxon>
        <taxon>Panicum</taxon>
        <taxon>Panicum sect. Hiantes</taxon>
    </lineage>
</organism>
<dbReference type="EMBL" id="CM029046">
    <property type="protein sequence ID" value="KAG2594348.1"/>
    <property type="molecule type" value="Genomic_DNA"/>
</dbReference>
<evidence type="ECO:0000313" key="2">
    <source>
        <dbReference type="EMBL" id="KAG2594348.1"/>
    </source>
</evidence>
<name>A0A8T0SB81_PANVG</name>
<dbReference type="Pfam" id="PF20235">
    <property type="entry name" value="PIR2-like_helical"/>
    <property type="match status" value="1"/>
</dbReference>
<reference evidence="2" key="1">
    <citation type="submission" date="2020-05" db="EMBL/GenBank/DDBJ databases">
        <title>WGS assembly of Panicum virgatum.</title>
        <authorList>
            <person name="Lovell J.T."/>
            <person name="Jenkins J."/>
            <person name="Shu S."/>
            <person name="Juenger T.E."/>
            <person name="Schmutz J."/>
        </authorList>
    </citation>
    <scope>NUCLEOTIDE SEQUENCE</scope>
    <source>
        <strain evidence="2">AP13</strain>
    </source>
</reference>
<evidence type="ECO:0000259" key="1">
    <source>
        <dbReference type="Pfam" id="PF20235"/>
    </source>
</evidence>
<comment type="caution">
    <text evidence="2">The sequence shown here is derived from an EMBL/GenBank/DDBJ whole genome shotgun (WGS) entry which is preliminary data.</text>
</comment>
<evidence type="ECO:0000313" key="3">
    <source>
        <dbReference type="Proteomes" id="UP000823388"/>
    </source>
</evidence>
<protein>
    <recommendedName>
        <fullName evidence="1">PIR2-like helical domain-containing protein</fullName>
    </recommendedName>
</protein>
<dbReference type="PANTHER" id="PTHR33120:SF44">
    <property type="entry name" value="PIR2-LIKE HELICAL DOMAIN-CONTAINING PROTEIN"/>
    <property type="match status" value="1"/>
</dbReference>
<gene>
    <name evidence="2" type="ORF">PVAP13_5NG640801</name>
</gene>
<keyword evidence="3" id="KW-1185">Reference proteome</keyword>
<sequence length="220" mass="23962">MRRATRRDLLNVIHRYYLDAISRRPPAELRTTLARGLLVGGHCFGPLGPVHNIIVNSIWYADAFPLRGGGADTEDDDEEVRAILPTDGIFRICHRSLQGLVASLRHYYPSLSTDDALYQLMNADADLSAAVALANGTTRSSTLQAMASQNLVAFHLAAEAAQHPNSTTFAHFASSVLPTVSAQHDIPSFLSSTVSFQLGGSTTSPLCYCRDCRMNLLSHH</sequence>
<feature type="domain" description="PIR2-like helical" evidence="1">
    <location>
        <begin position="13"/>
        <end position="134"/>
    </location>
</feature>
<accession>A0A8T0SB81</accession>
<dbReference type="Proteomes" id="UP000823388">
    <property type="component" value="Chromosome 5N"/>
</dbReference>
<dbReference type="PANTHER" id="PTHR33120">
    <property type="entry name" value="EXPRESSED PROTEIN-RELATED"/>
    <property type="match status" value="1"/>
</dbReference>